<dbReference type="EMBL" id="CAWUFR010000016">
    <property type="protein sequence ID" value="CAK6954241.1"/>
    <property type="molecule type" value="Genomic_DNA"/>
</dbReference>
<proteinExistence type="predicted"/>
<feature type="compositionally biased region" description="Low complexity" evidence="1">
    <location>
        <begin position="37"/>
        <end position="50"/>
    </location>
</feature>
<comment type="caution">
    <text evidence="2">The sequence shown here is derived from an EMBL/GenBank/DDBJ whole genome shotgun (WGS) entry which is preliminary data.</text>
</comment>
<dbReference type="AlphaFoldDB" id="A0AAV1N6Z1"/>
<keyword evidence="3" id="KW-1185">Reference proteome</keyword>
<protein>
    <recommendedName>
        <fullName evidence="4">Secreted protein</fullName>
    </recommendedName>
</protein>
<organism evidence="2 3">
    <name type="scientific">Scomber scombrus</name>
    <name type="common">Atlantic mackerel</name>
    <name type="synonym">Scomber vernalis</name>
    <dbReference type="NCBI Taxonomy" id="13677"/>
    <lineage>
        <taxon>Eukaryota</taxon>
        <taxon>Metazoa</taxon>
        <taxon>Chordata</taxon>
        <taxon>Craniata</taxon>
        <taxon>Vertebrata</taxon>
        <taxon>Euteleostomi</taxon>
        <taxon>Actinopterygii</taxon>
        <taxon>Neopterygii</taxon>
        <taxon>Teleostei</taxon>
        <taxon>Neoteleostei</taxon>
        <taxon>Acanthomorphata</taxon>
        <taxon>Pelagiaria</taxon>
        <taxon>Scombriformes</taxon>
        <taxon>Scombridae</taxon>
        <taxon>Scomber</taxon>
    </lineage>
</organism>
<gene>
    <name evidence="2" type="ORF">FSCOSCO3_A022174</name>
</gene>
<evidence type="ECO:0000313" key="3">
    <source>
        <dbReference type="Proteomes" id="UP001314229"/>
    </source>
</evidence>
<evidence type="ECO:0008006" key="4">
    <source>
        <dbReference type="Google" id="ProtNLM"/>
    </source>
</evidence>
<accession>A0AAV1N6Z1</accession>
<name>A0AAV1N6Z1_SCOSC</name>
<feature type="region of interest" description="Disordered" evidence="1">
    <location>
        <begin position="30"/>
        <end position="50"/>
    </location>
</feature>
<sequence length="89" mass="9716">MAVISACTVSGLASCPIMRVLSLHAALLHPTSKQQSRAETATSGAPAAAERPFVLHRDAHPSEKNHHKTPRQAFLLCDFHDKYHHSNPL</sequence>
<reference evidence="2 3" key="1">
    <citation type="submission" date="2024-01" db="EMBL/GenBank/DDBJ databases">
        <authorList>
            <person name="Alioto T."/>
            <person name="Alioto T."/>
            <person name="Gomez Garrido J."/>
        </authorList>
    </citation>
    <scope>NUCLEOTIDE SEQUENCE [LARGE SCALE GENOMIC DNA]</scope>
</reference>
<dbReference type="Proteomes" id="UP001314229">
    <property type="component" value="Unassembled WGS sequence"/>
</dbReference>
<evidence type="ECO:0000313" key="2">
    <source>
        <dbReference type="EMBL" id="CAK6954241.1"/>
    </source>
</evidence>
<evidence type="ECO:0000256" key="1">
    <source>
        <dbReference type="SAM" id="MobiDB-lite"/>
    </source>
</evidence>